<dbReference type="UniPathway" id="UPA00378"/>
<feature type="transmembrane region" description="Helical" evidence="17">
    <location>
        <begin position="491"/>
        <end position="512"/>
    </location>
</feature>
<keyword evidence="8 19" id="KW-0808">Transferase</keyword>
<feature type="transmembrane region" description="Helical" evidence="17">
    <location>
        <begin position="130"/>
        <end position="148"/>
    </location>
</feature>
<feature type="transmembrane region" description="Helical" evidence="17">
    <location>
        <begin position="427"/>
        <end position="443"/>
    </location>
</feature>
<evidence type="ECO:0000313" key="19">
    <source>
        <dbReference type="EMBL" id="AFL66122.1"/>
    </source>
</evidence>
<evidence type="ECO:0000256" key="3">
    <source>
        <dbReference type="ARBA" id="ARBA00004127"/>
    </source>
</evidence>
<organism evidence="19 20">
    <name type="scientific">Desulfurococcus amylolyticus DSM 16532</name>
    <dbReference type="NCBI Taxonomy" id="768672"/>
    <lineage>
        <taxon>Archaea</taxon>
        <taxon>Thermoproteota</taxon>
        <taxon>Thermoprotei</taxon>
        <taxon>Desulfurococcales</taxon>
        <taxon>Desulfurococcaceae</taxon>
        <taxon>Desulfurococcus</taxon>
    </lineage>
</organism>
<keyword evidence="20" id="KW-1185">Reference proteome</keyword>
<comment type="catalytic activity">
    <reaction evidence="16">
        <text>an archaeal dolichyl phosphooligosaccharide + [protein]-L-asparagine = an archaeal dolichyl phosphate + a glycoprotein with the oligosaccharide chain attached by N-beta-D-glycosyl linkage to a protein L-asparagine.</text>
        <dbReference type="EC" id="2.4.99.21"/>
    </reaction>
</comment>
<dbReference type="HOGENOM" id="CLU_351153_0_0_2"/>
<evidence type="ECO:0000256" key="7">
    <source>
        <dbReference type="ARBA" id="ARBA00022676"/>
    </source>
</evidence>
<comment type="pathway">
    <text evidence="4">Protein modification; protein glycosylation.</text>
</comment>
<evidence type="ECO:0000256" key="6">
    <source>
        <dbReference type="ARBA" id="ARBA00012602"/>
    </source>
</evidence>
<feature type="transmembrane region" description="Helical" evidence="17">
    <location>
        <begin position="449"/>
        <end position="470"/>
    </location>
</feature>
<dbReference type="GeneID" id="13061898"/>
<gene>
    <name evidence="19" type="ORF">Desfe_0211</name>
</gene>
<evidence type="ECO:0000256" key="16">
    <source>
        <dbReference type="ARBA" id="ARBA00034066"/>
    </source>
</evidence>
<dbReference type="Proteomes" id="UP000006175">
    <property type="component" value="Chromosome"/>
</dbReference>
<keyword evidence="13 17" id="KW-0472">Membrane</keyword>
<keyword evidence="11" id="KW-0460">Magnesium</keyword>
<keyword evidence="10" id="KW-0479">Metal-binding</keyword>
<feature type="transmembrane region" description="Helical" evidence="17">
    <location>
        <begin position="333"/>
        <end position="352"/>
    </location>
</feature>
<evidence type="ECO:0000256" key="12">
    <source>
        <dbReference type="ARBA" id="ARBA00022989"/>
    </source>
</evidence>
<evidence type="ECO:0000256" key="5">
    <source>
        <dbReference type="ARBA" id="ARBA00010810"/>
    </source>
</evidence>
<evidence type="ECO:0000256" key="8">
    <source>
        <dbReference type="ARBA" id="ARBA00022679"/>
    </source>
</evidence>
<protein>
    <recommendedName>
        <fullName evidence="6">dolichyl-phosphooligosaccharide-protein glycotransferase</fullName>
        <ecNumber evidence="6">2.4.99.21</ecNumber>
    </recommendedName>
    <alternativeName>
        <fullName evidence="15">Oligosaccharyl transferase</fullName>
    </alternativeName>
</protein>
<reference evidence="19 20" key="1">
    <citation type="journal article" date="2012" name="J. Bacteriol.">
        <title>Complete Genome Sequence of Desulfurococcus fermentans, a Hyperthermophilic Cellulolytic Crenarchaeon Isolated from a Freshwater Hot Spring in Kamchatka, Russia.</title>
        <authorList>
            <person name="Susanti D."/>
            <person name="Johnson E.F."/>
            <person name="Rodriguez J.R."/>
            <person name="Anderson I."/>
            <person name="Perevalova A.A."/>
            <person name="Kyrpides N."/>
            <person name="Lucas S."/>
            <person name="Han J."/>
            <person name="Lapidus A."/>
            <person name="Cheng J.F."/>
            <person name="Goodwin L."/>
            <person name="Pitluck S."/>
            <person name="Mavrommatis K."/>
            <person name="Peters L."/>
            <person name="Land M.L."/>
            <person name="Hauser L."/>
            <person name="Gopalan V."/>
            <person name="Chan P.P."/>
            <person name="Lowe T.M."/>
            <person name="Atomi H."/>
            <person name="Bonch-Osmolovskaya E.A."/>
            <person name="Woyke T."/>
            <person name="Mukhopadhyay B."/>
        </authorList>
    </citation>
    <scope>NUCLEOTIDE SEQUENCE [LARGE SCALE GENOMIC DNA]</scope>
    <source>
        <strain evidence="19 20">DSM 16532</strain>
    </source>
</reference>
<evidence type="ECO:0000256" key="1">
    <source>
        <dbReference type="ARBA" id="ARBA00001936"/>
    </source>
</evidence>
<feature type="transmembrane region" description="Helical" evidence="17">
    <location>
        <begin position="154"/>
        <end position="173"/>
    </location>
</feature>
<comment type="subcellular location">
    <subcellularLocation>
        <location evidence="3">Endomembrane system</location>
        <topology evidence="3">Multi-pass membrane protein</topology>
    </subcellularLocation>
</comment>
<dbReference type="AlphaFoldDB" id="I3XQ98"/>
<dbReference type="Gene3D" id="3.40.50.12610">
    <property type="match status" value="1"/>
</dbReference>
<feature type="transmembrane region" description="Helical" evidence="17">
    <location>
        <begin position="398"/>
        <end position="420"/>
    </location>
</feature>
<dbReference type="GO" id="GO:0016020">
    <property type="term" value="C:membrane"/>
    <property type="evidence" value="ECO:0007669"/>
    <property type="project" value="InterPro"/>
</dbReference>
<dbReference type="EC" id="2.4.99.21" evidence="6"/>
<keyword evidence="7" id="KW-0328">Glycosyltransferase</keyword>
<comment type="similarity">
    <text evidence="5">Belongs to the STT3 family.</text>
</comment>
<keyword evidence="14" id="KW-0464">Manganese</keyword>
<name>I3XQ98_DESAM</name>
<evidence type="ECO:0000256" key="17">
    <source>
        <dbReference type="SAM" id="Phobius"/>
    </source>
</evidence>
<dbReference type="PANTHER" id="PTHR13872:SF1">
    <property type="entry name" value="DOLICHYL-DIPHOSPHOOLIGOSACCHARIDE--PROTEIN GLYCOSYLTRANSFERASE SUBUNIT STT3B"/>
    <property type="match status" value="1"/>
</dbReference>
<evidence type="ECO:0000256" key="4">
    <source>
        <dbReference type="ARBA" id="ARBA00004922"/>
    </source>
</evidence>
<evidence type="ECO:0000256" key="14">
    <source>
        <dbReference type="ARBA" id="ARBA00023211"/>
    </source>
</evidence>
<evidence type="ECO:0000256" key="13">
    <source>
        <dbReference type="ARBA" id="ARBA00023136"/>
    </source>
</evidence>
<evidence type="ECO:0000256" key="10">
    <source>
        <dbReference type="ARBA" id="ARBA00022723"/>
    </source>
</evidence>
<proteinExistence type="inferred from homology"/>
<evidence type="ECO:0000256" key="9">
    <source>
        <dbReference type="ARBA" id="ARBA00022692"/>
    </source>
</evidence>
<feature type="transmembrane region" description="Helical" evidence="17">
    <location>
        <begin position="296"/>
        <end position="313"/>
    </location>
</feature>
<dbReference type="PANTHER" id="PTHR13872">
    <property type="entry name" value="DOLICHYL-DIPHOSPHOOLIGOSACCHARIDE--PROTEIN GLYCOSYLTRANSFERASE SUBUNIT"/>
    <property type="match status" value="1"/>
</dbReference>
<sequence>MSVNEAVSNTIYKVYGYFMQRPRAAKTITYILLALILVYGVYVRFSPYWLNGFEFFEFDSYIEYWQAKYVYENGLLSWYTLTRDNPATHIFWYPWGRDIIYTSYPFLPIWIGTTYHLVEGLGLTLKEWGILQPLIFAAIGIILAYITGRELSNGSRIAGLIAALLIAILPAATERTVIGYIEKEGVAIVPLLLYVYFYSKLAKFISREESSLRKALYTVLSGFFLAVVGWLWGGYVFILGTMVAFTILYPLLTRGGVTREFLIYQVGLIVLSMVFVTPSPANASNLGVYPFNPRELGTALLSTLALPVIYYLFNTEHKKLGFKKPLLTKGRYFILLVLLVIGGAVLITRGYIPIGGRLAWALGLRFIPATPLVESIAEHQSPLSSYSTLVGMLHSWGIYPWLFYASPLILGIIGALYFIYRGEPDKLYVSIAFLLAFYSYLNAAYMIAIAAYFGTLVMGVFIGRLFEYIMPTSQELIDRRKGRVRYRQTRGYRVIVLAILVLALINIGYAGYMDYASNTSMIYTLKAGVSGLPFYSDSWYKAVELMRSLPNDSLVIAWWDYGYGISVDGGKASVADGSTLNETQIGIIGLIMSSINTSTSFELAKLFNPPLNNTYLMAIDSFIVSSDNTSVTIWPVMTGSMPGTVDIPKSIWMIRIGNSTVDRLRALGINISYVDTAQFIYVYNFQDTSIISPVFDSPNTLPLLYKMLMDGAMYWAELNNKSYTFKWFTGSQGLLDLSTASRIKEVTGLDVKYYIQAQSISSINTRPLANDTYVKPFRIIMEPFINPWTGQPVRVSTPDGDNGILYSIIVFYQLNPVS</sequence>
<feature type="transmembrane region" description="Helical" evidence="17">
    <location>
        <begin position="99"/>
        <end position="118"/>
    </location>
</feature>
<keyword evidence="9 17" id="KW-0812">Transmembrane</keyword>
<dbReference type="InterPro" id="IPR003674">
    <property type="entry name" value="Oligo_trans_STT3"/>
</dbReference>
<evidence type="ECO:0000256" key="11">
    <source>
        <dbReference type="ARBA" id="ARBA00022842"/>
    </source>
</evidence>
<dbReference type="EMBL" id="CP003321">
    <property type="protein sequence ID" value="AFL66122.1"/>
    <property type="molecule type" value="Genomic_DNA"/>
</dbReference>
<dbReference type="GO" id="GO:0004576">
    <property type="term" value="F:oligosaccharyl transferase activity"/>
    <property type="evidence" value="ECO:0007669"/>
    <property type="project" value="InterPro"/>
</dbReference>
<dbReference type="GO" id="GO:0012505">
    <property type="term" value="C:endomembrane system"/>
    <property type="evidence" value="ECO:0007669"/>
    <property type="project" value="UniProtKB-SubCell"/>
</dbReference>
<comment type="cofactor">
    <cofactor evidence="2">
        <name>Mg(2+)</name>
        <dbReference type="ChEBI" id="CHEBI:18420"/>
    </cofactor>
</comment>
<dbReference type="InterPro" id="IPR048307">
    <property type="entry name" value="STT3_N"/>
</dbReference>
<comment type="cofactor">
    <cofactor evidence="1">
        <name>Mn(2+)</name>
        <dbReference type="ChEBI" id="CHEBI:29035"/>
    </cofactor>
</comment>
<accession>I3XQ98</accession>
<feature type="transmembrane region" description="Helical" evidence="17">
    <location>
        <begin position="27"/>
        <end position="45"/>
    </location>
</feature>
<dbReference type="eggNOG" id="arCOG02044">
    <property type="taxonomic scope" value="Archaea"/>
</dbReference>
<dbReference type="RefSeq" id="WP_014767026.1">
    <property type="nucleotide sequence ID" value="NC_018001.1"/>
</dbReference>
<evidence type="ECO:0000256" key="2">
    <source>
        <dbReference type="ARBA" id="ARBA00001946"/>
    </source>
</evidence>
<keyword evidence="12 17" id="KW-1133">Transmembrane helix</keyword>
<feature type="domain" description="Oligosaccharyl transferase STT3 N-terminal" evidence="18">
    <location>
        <begin position="51"/>
        <end position="276"/>
    </location>
</feature>
<dbReference type="GO" id="GO:0046872">
    <property type="term" value="F:metal ion binding"/>
    <property type="evidence" value="ECO:0007669"/>
    <property type="project" value="UniProtKB-KW"/>
</dbReference>
<feature type="transmembrane region" description="Helical" evidence="17">
    <location>
        <begin position="222"/>
        <end position="249"/>
    </location>
</feature>
<feature type="transmembrane region" description="Helical" evidence="17">
    <location>
        <begin position="261"/>
        <end position="281"/>
    </location>
</feature>
<dbReference type="Pfam" id="PF02516">
    <property type="entry name" value="STT3"/>
    <property type="match status" value="1"/>
</dbReference>
<evidence type="ECO:0000313" key="20">
    <source>
        <dbReference type="Proteomes" id="UP000006175"/>
    </source>
</evidence>
<evidence type="ECO:0000259" key="18">
    <source>
        <dbReference type="Pfam" id="PF02516"/>
    </source>
</evidence>
<feature type="transmembrane region" description="Helical" evidence="17">
    <location>
        <begin position="185"/>
        <end position="202"/>
    </location>
</feature>
<dbReference type="KEGG" id="dfd:Desfe_0211"/>
<dbReference type="OrthoDB" id="12184at2157"/>
<evidence type="ECO:0000256" key="15">
    <source>
        <dbReference type="ARBA" id="ARBA00030679"/>
    </source>
</evidence>